<keyword evidence="3" id="KW-1185">Reference proteome</keyword>
<evidence type="ECO:0000313" key="3">
    <source>
        <dbReference type="Proteomes" id="UP000428333"/>
    </source>
</evidence>
<organism evidence="2 3">
    <name type="scientific">Rhododendron williamsianum</name>
    <dbReference type="NCBI Taxonomy" id="262921"/>
    <lineage>
        <taxon>Eukaryota</taxon>
        <taxon>Viridiplantae</taxon>
        <taxon>Streptophyta</taxon>
        <taxon>Embryophyta</taxon>
        <taxon>Tracheophyta</taxon>
        <taxon>Spermatophyta</taxon>
        <taxon>Magnoliopsida</taxon>
        <taxon>eudicotyledons</taxon>
        <taxon>Gunneridae</taxon>
        <taxon>Pentapetalae</taxon>
        <taxon>asterids</taxon>
        <taxon>Ericales</taxon>
        <taxon>Ericaceae</taxon>
        <taxon>Ericoideae</taxon>
        <taxon>Rhodoreae</taxon>
        <taxon>Rhododendron</taxon>
    </lineage>
</organism>
<dbReference type="GO" id="GO:0035514">
    <property type="term" value="F:DNA demethylase activity"/>
    <property type="evidence" value="ECO:0007669"/>
    <property type="project" value="InterPro"/>
</dbReference>
<comment type="caution">
    <text evidence="2">The sequence shown here is derived from an EMBL/GenBank/DDBJ whole genome shotgun (WGS) entry which is preliminary data.</text>
</comment>
<dbReference type="GO" id="GO:0006281">
    <property type="term" value="P:DNA repair"/>
    <property type="evidence" value="ECO:0007669"/>
    <property type="project" value="InterPro"/>
</dbReference>
<proteinExistence type="predicted"/>
<feature type="non-terminal residue" evidence="2">
    <location>
        <position position="1"/>
    </location>
</feature>
<feature type="compositionally biased region" description="Polar residues" evidence="1">
    <location>
        <begin position="413"/>
        <end position="426"/>
    </location>
</feature>
<gene>
    <name evidence="2" type="ORF">C3L33_02707</name>
</gene>
<dbReference type="SUPFAM" id="SSF48150">
    <property type="entry name" value="DNA-glycosylase"/>
    <property type="match status" value="1"/>
</dbReference>
<dbReference type="EMBL" id="QEFC01000264">
    <property type="protein sequence ID" value="KAE9465388.1"/>
    <property type="molecule type" value="Genomic_DNA"/>
</dbReference>
<feature type="region of interest" description="Disordered" evidence="1">
    <location>
        <begin position="413"/>
        <end position="438"/>
    </location>
</feature>
<accession>A0A6A4MHM8</accession>
<dbReference type="OrthoDB" id="5607at2759"/>
<evidence type="ECO:0000313" key="2">
    <source>
        <dbReference type="EMBL" id="KAE9465388.1"/>
    </source>
</evidence>
<evidence type="ECO:0000256" key="1">
    <source>
        <dbReference type="SAM" id="MobiDB-lite"/>
    </source>
</evidence>
<dbReference type="PANTHER" id="PTHR46213">
    <property type="entry name" value="TRANSCRIPTIONAL ACTIVATOR DEMETER"/>
    <property type="match status" value="1"/>
</dbReference>
<dbReference type="Proteomes" id="UP000428333">
    <property type="component" value="Linkage Group LG02"/>
</dbReference>
<dbReference type="GO" id="GO:0141166">
    <property type="term" value="P:chromosomal 5-methylcytosine DNA demethylation pathway"/>
    <property type="evidence" value="ECO:0007669"/>
    <property type="project" value="InterPro"/>
</dbReference>
<dbReference type="AlphaFoldDB" id="A0A6A4MHM8"/>
<dbReference type="InterPro" id="IPR011257">
    <property type="entry name" value="DNA_glycosylase"/>
</dbReference>
<feature type="compositionally biased region" description="Polar residues" evidence="1">
    <location>
        <begin position="337"/>
        <end position="348"/>
    </location>
</feature>
<name>A0A6A4MHM8_9ERIC</name>
<sequence length="500" mass="55808">MVFPITESRNTVYANSYTFNGRISDANFGGDKTSTKLMNGVNSSSGGGQSHCMTSAHNLQKQIRASELHPNTQSTAQKKLNGSTHIHDMTSLIMMANSHLLSSTLSKKGPFTYSFEQGVETSRAKRSVNGLQMAPTSFSLARQNAIVPYKGDGAMVPYEGFDNIKKRKPRPKVDLDPETNRIWQLLMGKEGSEGAEAGDKNKEKWWEEERKVFCGRADSSLHACILFKTFPYNAIIISAGDRRFSRWKGSVVDSVIGVFLTQNVSDHLSSSAFMSLAARFPLRSKTADPECYKSGTTVSAKEPEIQMLFPNGPSNGTNIWPFFSDWKRSFFSRTHQQERSTTFHSGSASAKEPVRPTETVAMGQSGTRHQLPKDPQNRSKAFGAEKGINSSYKQKFQETKIVEANAKDELYSSGKTTTGMSTNMSNARKAKREDEKRNSFDWDSLRKLVEPNGRKNERSKEAMDSLDYEAIRCADVSEISNAIKERGMNNMLAERIQVWI</sequence>
<reference evidence="2 3" key="1">
    <citation type="journal article" date="2019" name="Genome Biol. Evol.">
        <title>The Rhododendron genome and chromosomal organization provide insight into shared whole-genome duplications across the heath family (Ericaceae).</title>
        <authorList>
            <person name="Soza V.L."/>
            <person name="Lindsley D."/>
            <person name="Waalkes A."/>
            <person name="Ramage E."/>
            <person name="Patwardhan R.P."/>
            <person name="Burton J.N."/>
            <person name="Adey A."/>
            <person name="Kumar A."/>
            <person name="Qiu R."/>
            <person name="Shendure J."/>
            <person name="Hall B."/>
        </authorList>
    </citation>
    <scope>NUCLEOTIDE SEQUENCE [LARGE SCALE GENOMIC DNA]</scope>
    <source>
        <strain evidence="2">RSF 1966-606</strain>
    </source>
</reference>
<feature type="region of interest" description="Disordered" evidence="1">
    <location>
        <begin position="337"/>
        <end position="356"/>
    </location>
</feature>
<protein>
    <submittedName>
        <fullName evidence="2">Uncharacterized protein</fullName>
    </submittedName>
</protein>
<dbReference type="InterPro" id="IPR044811">
    <property type="entry name" value="DME/ROS1"/>
</dbReference>
<dbReference type="PANTHER" id="PTHR46213:SF24">
    <property type="entry name" value="HHH-GPD DOMAIN-CONTAINING PROTEIN"/>
    <property type="match status" value="1"/>
</dbReference>
<dbReference type="GO" id="GO:0019104">
    <property type="term" value="F:DNA N-glycosylase activity"/>
    <property type="evidence" value="ECO:0007669"/>
    <property type="project" value="InterPro"/>
</dbReference>